<dbReference type="PANTHER" id="PTHR46148:SF56">
    <property type="entry name" value="RETROTRANSPOSON PROTEIN"/>
    <property type="match status" value="1"/>
</dbReference>
<dbReference type="PANTHER" id="PTHR46148">
    <property type="entry name" value="CHROMO DOMAIN-CONTAINING PROTEIN"/>
    <property type="match status" value="1"/>
</dbReference>
<gene>
    <name evidence="2" type="ORF">MTR67_042812</name>
</gene>
<evidence type="ECO:0000313" key="3">
    <source>
        <dbReference type="Proteomes" id="UP001234989"/>
    </source>
</evidence>
<dbReference type="AlphaFoldDB" id="A0AAF0ZRH5"/>
<feature type="domain" description="Tf2-1-like SH3-like" evidence="1">
    <location>
        <begin position="3"/>
        <end position="51"/>
    </location>
</feature>
<name>A0AAF0ZRH5_SOLVR</name>
<sequence>MRFVKKEKFNPRYIGPYRISKRIDNVAYELELPSELAAVHPMLHISILKKLRTKEVASIKVLRRNQFVEEATWEAEEDMKKRYPHLFERREIPNQEPRDDTWQRSEIWKFPEFKTKFVQFFSFNFNLRLLLHFESKLSDSKGKLQENFEGNLAVVSETRGEASFEFTFAYLAQSADDAYWVPVVLGFRREFKKRKEEKRKNDQDFLRIEEFFAKSRLCVSSYVILPSGSVRVPLTARRDRDKY</sequence>
<reference evidence="2" key="1">
    <citation type="submission" date="2023-08" db="EMBL/GenBank/DDBJ databases">
        <title>A de novo genome assembly of Solanum verrucosum Schlechtendal, a Mexican diploid species geographically isolated from the other diploid A-genome species in potato relatives.</title>
        <authorList>
            <person name="Hosaka K."/>
        </authorList>
    </citation>
    <scope>NUCLEOTIDE SEQUENCE</scope>
    <source>
        <tissue evidence="2">Young leaves</tissue>
    </source>
</reference>
<protein>
    <recommendedName>
        <fullName evidence="1">Tf2-1-like SH3-like domain-containing protein</fullName>
    </recommendedName>
</protein>
<accession>A0AAF0ZRH5</accession>
<dbReference type="InterPro" id="IPR056924">
    <property type="entry name" value="SH3_Tf2-1"/>
</dbReference>
<organism evidence="2 3">
    <name type="scientific">Solanum verrucosum</name>
    <dbReference type="NCBI Taxonomy" id="315347"/>
    <lineage>
        <taxon>Eukaryota</taxon>
        <taxon>Viridiplantae</taxon>
        <taxon>Streptophyta</taxon>
        <taxon>Embryophyta</taxon>
        <taxon>Tracheophyta</taxon>
        <taxon>Spermatophyta</taxon>
        <taxon>Magnoliopsida</taxon>
        <taxon>eudicotyledons</taxon>
        <taxon>Gunneridae</taxon>
        <taxon>Pentapetalae</taxon>
        <taxon>asterids</taxon>
        <taxon>lamiids</taxon>
        <taxon>Solanales</taxon>
        <taxon>Solanaceae</taxon>
        <taxon>Solanoideae</taxon>
        <taxon>Solaneae</taxon>
        <taxon>Solanum</taxon>
    </lineage>
</organism>
<dbReference type="Proteomes" id="UP001234989">
    <property type="component" value="Chromosome 10"/>
</dbReference>
<keyword evidence="3" id="KW-1185">Reference proteome</keyword>
<proteinExistence type="predicted"/>
<evidence type="ECO:0000259" key="1">
    <source>
        <dbReference type="Pfam" id="PF24626"/>
    </source>
</evidence>
<evidence type="ECO:0000313" key="2">
    <source>
        <dbReference type="EMBL" id="WMV49427.1"/>
    </source>
</evidence>
<dbReference type="EMBL" id="CP133621">
    <property type="protein sequence ID" value="WMV49427.1"/>
    <property type="molecule type" value="Genomic_DNA"/>
</dbReference>
<dbReference type="Pfam" id="PF24626">
    <property type="entry name" value="SH3_Tf2-1"/>
    <property type="match status" value="1"/>
</dbReference>